<dbReference type="GeneID" id="42304999"/>
<organism evidence="2 4">
    <name type="scientific">Aneurinibacillus migulanus</name>
    <name type="common">Bacillus migulanus</name>
    <dbReference type="NCBI Taxonomy" id="47500"/>
    <lineage>
        <taxon>Bacteria</taxon>
        <taxon>Bacillati</taxon>
        <taxon>Bacillota</taxon>
        <taxon>Bacilli</taxon>
        <taxon>Bacillales</taxon>
        <taxon>Paenibacillaceae</taxon>
        <taxon>Aneurinibacillus group</taxon>
        <taxon>Aneurinibacillus</taxon>
    </lineage>
</organism>
<proteinExistence type="predicted"/>
<dbReference type="PANTHER" id="PTHR47485">
    <property type="entry name" value="THYLAKOID LUMENAL 17.4 KDA PROTEIN, CHLOROPLASTIC"/>
    <property type="match status" value="1"/>
</dbReference>
<dbReference type="Proteomes" id="UP000037269">
    <property type="component" value="Unassembled WGS sequence"/>
</dbReference>
<dbReference type="EMBL" id="LGUG01000004">
    <property type="protein sequence ID" value="KON95313.1"/>
    <property type="molecule type" value="Genomic_DNA"/>
</dbReference>
<evidence type="ECO:0000313" key="5">
    <source>
        <dbReference type="Proteomes" id="UP000182836"/>
    </source>
</evidence>
<dbReference type="EMBL" id="FNED01000006">
    <property type="protein sequence ID" value="SDI65677.1"/>
    <property type="molecule type" value="Genomic_DNA"/>
</dbReference>
<name>A0A0D1VAV8_ANEMI</name>
<dbReference type="RefSeq" id="WP_043065503.1">
    <property type="nucleotide sequence ID" value="NZ_BJOA01000018.1"/>
</dbReference>
<keyword evidence="1" id="KW-0677">Repeat</keyword>
<accession>A0A0D1VAV8</accession>
<dbReference type="AlphaFoldDB" id="A0A0D1VAV8"/>
<evidence type="ECO:0000313" key="3">
    <source>
        <dbReference type="EMBL" id="SDI65677.1"/>
    </source>
</evidence>
<reference evidence="3 5" key="2">
    <citation type="submission" date="2016-10" db="EMBL/GenBank/DDBJ databases">
        <authorList>
            <person name="de Groot N.N."/>
        </authorList>
    </citation>
    <scope>NUCLEOTIDE SEQUENCE [LARGE SCALE GENOMIC DNA]</scope>
    <source>
        <strain evidence="3 5">DSM 2895</strain>
    </source>
</reference>
<dbReference type="OrthoDB" id="2536801at2"/>
<dbReference type="PANTHER" id="PTHR47485:SF1">
    <property type="entry name" value="THYLAKOID LUMENAL 17.4 KDA PROTEIN, CHLOROPLASTIC"/>
    <property type="match status" value="1"/>
</dbReference>
<sequence>MKKADVLQYFIENEVEAKNLEGLLALEAYFQAHKDELISDFIHSFRRLCRKIKHMQAYGKKKKIGTITYSMLRTELSEGRPIYLLDAYDTSWFLDRTECQDEYHAGWAFQFLDVVENDLETISKTYMGTITVPDIERIKLRLAEKYNQYVVSLARYAMPQAIALPEYAEIEKEEELDILVGEYFDTSEIVYKEDTRVKDAEETKEWLEEKHQYEYAYEVFANLDLSHGNYEEIDLRYANMRQSDLSRSSLRESLLLGTKFTDCKLQGTNFSHTMISEADFSNSDLAGATFYDAEGSVGLLEGEPWRMPGFVPTSFAGADLERADFEEANLQGAIFIGANLTATNFKGANLKNALFSEADMRNVKLDEQQRASIIWKP</sequence>
<dbReference type="Pfam" id="PF00805">
    <property type="entry name" value="Pentapeptide"/>
    <property type="match status" value="2"/>
</dbReference>
<reference evidence="2 4" key="1">
    <citation type="submission" date="2015-07" db="EMBL/GenBank/DDBJ databases">
        <title>Fjat-14205 dsm 2895.</title>
        <authorList>
            <person name="Liu B."/>
            <person name="Wang J."/>
            <person name="Zhu Y."/>
            <person name="Liu G."/>
            <person name="Chen Q."/>
            <person name="Chen Z."/>
            <person name="Lan J."/>
            <person name="Che J."/>
            <person name="Ge C."/>
            <person name="Shi H."/>
            <person name="Pan Z."/>
            <person name="Liu X."/>
        </authorList>
    </citation>
    <scope>NUCLEOTIDE SEQUENCE [LARGE SCALE GENOMIC DNA]</scope>
    <source>
        <strain evidence="2 4">DSM 2895</strain>
    </source>
</reference>
<protein>
    <submittedName>
        <fullName evidence="3">Pentapeptide repeat-containing protein</fullName>
    </submittedName>
</protein>
<evidence type="ECO:0000256" key="1">
    <source>
        <dbReference type="ARBA" id="ARBA00022737"/>
    </source>
</evidence>
<dbReference type="Proteomes" id="UP000182836">
    <property type="component" value="Unassembled WGS sequence"/>
</dbReference>
<evidence type="ECO:0000313" key="2">
    <source>
        <dbReference type="EMBL" id="KON95313.1"/>
    </source>
</evidence>
<dbReference type="SUPFAM" id="SSF141571">
    <property type="entry name" value="Pentapeptide repeat-like"/>
    <property type="match status" value="1"/>
</dbReference>
<dbReference type="PATRIC" id="fig|47500.8.peg.6097"/>
<dbReference type="Gene3D" id="2.160.20.80">
    <property type="entry name" value="E3 ubiquitin-protein ligase SopA"/>
    <property type="match status" value="1"/>
</dbReference>
<dbReference type="STRING" id="47500.AF333_07275"/>
<dbReference type="InterPro" id="IPR001646">
    <property type="entry name" value="5peptide_repeat"/>
</dbReference>
<evidence type="ECO:0000313" key="4">
    <source>
        <dbReference type="Proteomes" id="UP000037269"/>
    </source>
</evidence>
<gene>
    <name evidence="2" type="ORF">AF333_07275</name>
    <name evidence="3" type="ORF">SAMN04487909_10662</name>
</gene>
<keyword evidence="4" id="KW-1185">Reference proteome</keyword>